<evidence type="ECO:0000313" key="4">
    <source>
        <dbReference type="Proteomes" id="UP001592531"/>
    </source>
</evidence>
<feature type="compositionally biased region" description="Low complexity" evidence="1">
    <location>
        <begin position="155"/>
        <end position="189"/>
    </location>
</feature>
<feature type="compositionally biased region" description="Low complexity" evidence="1">
    <location>
        <begin position="106"/>
        <end position="115"/>
    </location>
</feature>
<evidence type="ECO:0000256" key="2">
    <source>
        <dbReference type="SAM" id="Phobius"/>
    </source>
</evidence>
<keyword evidence="4" id="KW-1185">Reference proteome</keyword>
<reference evidence="3 4" key="1">
    <citation type="submission" date="2024-09" db="EMBL/GenBank/DDBJ databases">
        <authorList>
            <person name="Lee S.D."/>
        </authorList>
    </citation>
    <scope>NUCLEOTIDE SEQUENCE [LARGE SCALE GENOMIC DNA]</scope>
    <source>
        <strain evidence="3 4">N8-3</strain>
    </source>
</reference>
<accession>A0ABV6W3M6</accession>
<keyword evidence="2" id="KW-0472">Membrane</keyword>
<evidence type="ECO:0000313" key="3">
    <source>
        <dbReference type="EMBL" id="MFC1420518.1"/>
    </source>
</evidence>
<protein>
    <submittedName>
        <fullName evidence="3">Uncharacterized protein</fullName>
    </submittedName>
</protein>
<dbReference type="EMBL" id="JBHFAB010000027">
    <property type="protein sequence ID" value="MFC1420518.1"/>
    <property type="molecule type" value="Genomic_DNA"/>
</dbReference>
<comment type="caution">
    <text evidence="3">The sequence shown here is derived from an EMBL/GenBank/DDBJ whole genome shotgun (WGS) entry which is preliminary data.</text>
</comment>
<organism evidence="3 4">
    <name type="scientific">Streptacidiphilus cavernicola</name>
    <dbReference type="NCBI Taxonomy" id="3342716"/>
    <lineage>
        <taxon>Bacteria</taxon>
        <taxon>Bacillati</taxon>
        <taxon>Actinomycetota</taxon>
        <taxon>Actinomycetes</taxon>
        <taxon>Kitasatosporales</taxon>
        <taxon>Streptomycetaceae</taxon>
        <taxon>Streptacidiphilus</taxon>
    </lineage>
</organism>
<evidence type="ECO:0000256" key="1">
    <source>
        <dbReference type="SAM" id="MobiDB-lite"/>
    </source>
</evidence>
<dbReference type="Proteomes" id="UP001592531">
    <property type="component" value="Unassembled WGS sequence"/>
</dbReference>
<keyword evidence="2" id="KW-1133">Transmembrane helix</keyword>
<sequence>MIGRVDQEGQDGLPDRPHNDFHDDLLVTLLHPGGELLPAQPGSFDLIRRGATRRRRLRTALGGGLVAVAAVAVALPMLLTGAQTGRTAPVPPLAPNGLSGTGLRHTPAPSASRPPTARPVPEPSSSRLTGPTQVPTPIRTGAGSSTSRGPRSGNPDRPGPTTATPTPTRGVSAPTALPSAASTAAVTGR</sequence>
<gene>
    <name evidence="3" type="ORF">ACEZDE_28330</name>
</gene>
<feature type="compositionally biased region" description="Polar residues" evidence="1">
    <location>
        <begin position="123"/>
        <end position="135"/>
    </location>
</feature>
<keyword evidence="2" id="KW-0812">Transmembrane</keyword>
<feature type="transmembrane region" description="Helical" evidence="2">
    <location>
        <begin position="57"/>
        <end position="79"/>
    </location>
</feature>
<feature type="region of interest" description="Disordered" evidence="1">
    <location>
        <begin position="83"/>
        <end position="189"/>
    </location>
</feature>
<name>A0ABV6W3M6_9ACTN</name>
<proteinExistence type="predicted"/>
<dbReference type="RefSeq" id="WP_380541911.1">
    <property type="nucleotide sequence ID" value="NZ_JBHFAB010000027.1"/>
</dbReference>